<dbReference type="EMBL" id="VAHF01000009">
    <property type="protein sequence ID" value="TXG55299.1"/>
    <property type="molecule type" value="Genomic_DNA"/>
</dbReference>
<comment type="caution">
    <text evidence="2">The sequence shown here is derived from an EMBL/GenBank/DDBJ whole genome shotgun (WGS) entry which is preliminary data.</text>
</comment>
<dbReference type="Gene3D" id="3.40.50.150">
    <property type="entry name" value="Vaccinia Virus protein VP39"/>
    <property type="match status" value="1"/>
</dbReference>
<reference evidence="3" key="1">
    <citation type="journal article" date="2019" name="Gigascience">
        <title>De novo genome assembly of the endangered Acer yangbiense, a plant species with extremely small populations endemic to Yunnan Province, China.</title>
        <authorList>
            <person name="Yang J."/>
            <person name="Wariss H.M."/>
            <person name="Tao L."/>
            <person name="Zhang R."/>
            <person name="Yun Q."/>
            <person name="Hollingsworth P."/>
            <person name="Dao Z."/>
            <person name="Luo G."/>
            <person name="Guo H."/>
            <person name="Ma Y."/>
            <person name="Sun W."/>
        </authorList>
    </citation>
    <scope>NUCLEOTIDE SEQUENCE [LARGE SCALE GENOMIC DNA]</scope>
    <source>
        <strain evidence="3">cv. Malutang</strain>
    </source>
</reference>
<dbReference type="InterPro" id="IPR029063">
    <property type="entry name" value="SAM-dependent_MTases_sf"/>
</dbReference>
<evidence type="ECO:0000313" key="3">
    <source>
        <dbReference type="Proteomes" id="UP000323000"/>
    </source>
</evidence>
<dbReference type="SUPFAM" id="SSF53335">
    <property type="entry name" value="S-adenosyl-L-methionine-dependent methyltransferases"/>
    <property type="match status" value="1"/>
</dbReference>
<dbReference type="AlphaFoldDB" id="A0A5C7HEN4"/>
<name>A0A5C7HEN4_9ROSI</name>
<dbReference type="PANTHER" id="PTHR45085">
    <property type="entry name" value="F21J9.14"/>
    <property type="match status" value="1"/>
</dbReference>
<gene>
    <name evidence="2" type="ORF">EZV62_020555</name>
</gene>
<proteinExistence type="predicted"/>
<dbReference type="PANTHER" id="PTHR45085:SF3">
    <property type="entry name" value="S-ADENOSYL-L-METHIONINE-DEPENDENT METHYLTRANSFERASES SUPERFAMILY PROTEIN"/>
    <property type="match status" value="1"/>
</dbReference>
<protein>
    <recommendedName>
        <fullName evidence="1">Methyltransferase type 11 domain-containing protein</fullName>
    </recommendedName>
</protein>
<dbReference type="OrthoDB" id="682522at2759"/>
<organism evidence="2 3">
    <name type="scientific">Acer yangbiense</name>
    <dbReference type="NCBI Taxonomy" id="1000413"/>
    <lineage>
        <taxon>Eukaryota</taxon>
        <taxon>Viridiplantae</taxon>
        <taxon>Streptophyta</taxon>
        <taxon>Embryophyta</taxon>
        <taxon>Tracheophyta</taxon>
        <taxon>Spermatophyta</taxon>
        <taxon>Magnoliopsida</taxon>
        <taxon>eudicotyledons</taxon>
        <taxon>Gunneridae</taxon>
        <taxon>Pentapetalae</taxon>
        <taxon>rosids</taxon>
        <taxon>malvids</taxon>
        <taxon>Sapindales</taxon>
        <taxon>Sapindaceae</taxon>
        <taxon>Hippocastanoideae</taxon>
        <taxon>Acereae</taxon>
        <taxon>Acer</taxon>
    </lineage>
</organism>
<keyword evidence="3" id="KW-1185">Reference proteome</keyword>
<sequence length="283" mass="32056">MEKHIESLLKRISWGSITIATLTLMSMIIQTPETCIPETPNTSMTKFPRSSCDSNHRRHLPIDKKNHRLWTSKAWNQQVQSYVQLFGELQNRRLLANHSKVLCVSAGAGHEVMALNRIGVSDVTGVEVIDSLPLVSRADPHNLPFFDGIFDLAFTAHLAEALFPSRFVEEMERTVRNGGSCVVVVERCDGEELDQIVELFRKSSGTHLSQSSLSSPTAVIKREEEINGGKRRFGWLRSPRLGHRRSKGWCRRWWLGLEDEMDRWFDDDGVCGGYCSCVWNDGG</sequence>
<dbReference type="Pfam" id="PF08241">
    <property type="entry name" value="Methyltransf_11"/>
    <property type="match status" value="1"/>
</dbReference>
<accession>A0A5C7HEN4</accession>
<dbReference type="InterPro" id="IPR013216">
    <property type="entry name" value="Methyltransf_11"/>
</dbReference>
<dbReference type="Proteomes" id="UP000323000">
    <property type="component" value="Chromosome 9"/>
</dbReference>
<feature type="domain" description="Methyltransferase type 11" evidence="1">
    <location>
        <begin position="102"/>
        <end position="183"/>
    </location>
</feature>
<evidence type="ECO:0000313" key="2">
    <source>
        <dbReference type="EMBL" id="TXG55299.1"/>
    </source>
</evidence>
<evidence type="ECO:0000259" key="1">
    <source>
        <dbReference type="Pfam" id="PF08241"/>
    </source>
</evidence>
<dbReference type="CDD" id="cd02440">
    <property type="entry name" value="AdoMet_MTases"/>
    <property type="match status" value="1"/>
</dbReference>
<dbReference type="GO" id="GO:0008757">
    <property type="term" value="F:S-adenosylmethionine-dependent methyltransferase activity"/>
    <property type="evidence" value="ECO:0007669"/>
    <property type="project" value="InterPro"/>
</dbReference>